<organism evidence="1 2">
    <name type="scientific">Rhizopus delemar</name>
    <dbReference type="NCBI Taxonomy" id="936053"/>
    <lineage>
        <taxon>Eukaryota</taxon>
        <taxon>Fungi</taxon>
        <taxon>Fungi incertae sedis</taxon>
        <taxon>Mucoromycota</taxon>
        <taxon>Mucoromycotina</taxon>
        <taxon>Mucoromycetes</taxon>
        <taxon>Mucorales</taxon>
        <taxon>Mucorineae</taxon>
        <taxon>Rhizopodaceae</taxon>
        <taxon>Rhizopus</taxon>
    </lineage>
</organism>
<comment type="caution">
    <text evidence="1">The sequence shown here is derived from an EMBL/GenBank/DDBJ whole genome shotgun (WGS) entry which is preliminary data.</text>
</comment>
<evidence type="ECO:0000313" key="1">
    <source>
        <dbReference type="EMBL" id="KAG1531686.1"/>
    </source>
</evidence>
<reference evidence="1 2" key="1">
    <citation type="journal article" date="2020" name="Microb. Genom.">
        <title>Genetic diversity of clinical and environmental Mucorales isolates obtained from an investigation of mucormycosis cases among solid organ transplant recipients.</title>
        <authorList>
            <person name="Nguyen M.H."/>
            <person name="Kaul D."/>
            <person name="Muto C."/>
            <person name="Cheng S.J."/>
            <person name="Richter R.A."/>
            <person name="Bruno V.M."/>
            <person name="Liu G."/>
            <person name="Beyhan S."/>
            <person name="Sundermann A.J."/>
            <person name="Mounaud S."/>
            <person name="Pasculle A.W."/>
            <person name="Nierman W.C."/>
            <person name="Driscoll E."/>
            <person name="Cumbie R."/>
            <person name="Clancy C.J."/>
            <person name="Dupont C.L."/>
        </authorList>
    </citation>
    <scope>NUCLEOTIDE SEQUENCE [LARGE SCALE GENOMIC DNA]</scope>
    <source>
        <strain evidence="1 2">GL24</strain>
    </source>
</reference>
<name>A0A9P7C224_9FUNG</name>
<sequence>MRVQRATALAHALAAPSEPHAAAFLQRGQQADRQAASAVLAGHRHAAHRGRDQADVRIGLREIAPGLATVERQILRQQAQMIALFQQRFEHRARLVQAPDRGQRVDVPERADANCHA</sequence>
<gene>
    <name evidence="1" type="ORF">G6F50_016563</name>
</gene>
<dbReference type="AlphaFoldDB" id="A0A9P7C224"/>
<dbReference type="EMBL" id="JAANIU010010607">
    <property type="protein sequence ID" value="KAG1531686.1"/>
    <property type="molecule type" value="Genomic_DNA"/>
</dbReference>
<accession>A0A9P7C224</accession>
<evidence type="ECO:0000313" key="2">
    <source>
        <dbReference type="Proteomes" id="UP000740926"/>
    </source>
</evidence>
<keyword evidence="2" id="KW-1185">Reference proteome</keyword>
<protein>
    <submittedName>
        <fullName evidence="1">Uncharacterized protein</fullName>
    </submittedName>
</protein>
<dbReference type="Proteomes" id="UP000740926">
    <property type="component" value="Unassembled WGS sequence"/>
</dbReference>
<proteinExistence type="predicted"/>